<dbReference type="OrthoDB" id="9778236at2"/>
<feature type="coiled-coil region" evidence="1">
    <location>
        <begin position="98"/>
        <end position="160"/>
    </location>
</feature>
<dbReference type="KEGG" id="bvs:BARVI_07260"/>
<feature type="domain" description="CzcB-like barrel-sandwich hybrid" evidence="2">
    <location>
        <begin position="38"/>
        <end position="210"/>
    </location>
</feature>
<dbReference type="GO" id="GO:0015562">
    <property type="term" value="F:efflux transmembrane transporter activity"/>
    <property type="evidence" value="ECO:0007669"/>
    <property type="project" value="TreeGrafter"/>
</dbReference>
<dbReference type="GeneID" id="90529206"/>
<dbReference type="eggNOG" id="COG1566">
    <property type="taxonomic scope" value="Bacteria"/>
</dbReference>
<dbReference type="EMBL" id="CP007034">
    <property type="protein sequence ID" value="AHF12593.1"/>
    <property type="molecule type" value="Genomic_DNA"/>
</dbReference>
<dbReference type="Gene3D" id="2.40.30.170">
    <property type="match status" value="1"/>
</dbReference>
<dbReference type="GO" id="GO:1990281">
    <property type="term" value="C:efflux pump complex"/>
    <property type="evidence" value="ECO:0007669"/>
    <property type="project" value="TreeGrafter"/>
</dbReference>
<dbReference type="AlphaFoldDB" id="W0ESR3"/>
<sequence length="300" mass="33648">MKKQIFYVATAAALLALGSCTDRSREFDACGQIEATEVVVSAEANGRIIALQLTEGDKLTTDEVVGVIDSVQTYLQKEELVRKRSNTQTKWVDIDRQLASQYAQLNKLKSDRERYQALEAKDAATRKQVDDLVSQIAVTEREIAAQRQNYERNNAGIREELALYDVQIAEKDDQLSKCRIVAPIDGTVLTKFAEAGELVTSGKSLFKLADLKQVYVRAYLTTAQLAEVKLGDTVRVTIEDGTDKPRTYEGRLVWIADEAEFTPKNIQTKDERADLVYAAKIALDNDGYLKLGMYAYVRFQ</sequence>
<evidence type="ECO:0000259" key="2">
    <source>
        <dbReference type="Pfam" id="PF25973"/>
    </source>
</evidence>
<name>W0ESR3_9BACT</name>
<dbReference type="STRING" id="880074.BARVI_07260"/>
<evidence type="ECO:0000313" key="4">
    <source>
        <dbReference type="Proteomes" id="UP000018901"/>
    </source>
</evidence>
<dbReference type="InterPro" id="IPR058647">
    <property type="entry name" value="BSH_CzcB-like"/>
</dbReference>
<dbReference type="Proteomes" id="UP000018901">
    <property type="component" value="Chromosome"/>
</dbReference>
<evidence type="ECO:0000256" key="1">
    <source>
        <dbReference type="SAM" id="Coils"/>
    </source>
</evidence>
<keyword evidence="4" id="KW-1185">Reference proteome</keyword>
<dbReference type="HOGENOM" id="CLU_018816_6_3_10"/>
<reference evidence="3 4" key="1">
    <citation type="submission" date="2013-12" db="EMBL/GenBank/DDBJ databases">
        <authorList>
            <consortium name="DOE Joint Genome Institute"/>
            <person name="Eisen J."/>
            <person name="Huntemann M."/>
            <person name="Han J."/>
            <person name="Chen A."/>
            <person name="Kyrpides N."/>
            <person name="Mavromatis K."/>
            <person name="Markowitz V."/>
            <person name="Palaniappan K."/>
            <person name="Ivanova N."/>
            <person name="Schaumberg A."/>
            <person name="Pati A."/>
            <person name="Liolios K."/>
            <person name="Nordberg H.P."/>
            <person name="Cantor M.N."/>
            <person name="Hua S.X."/>
            <person name="Woyke T."/>
        </authorList>
    </citation>
    <scope>NUCLEOTIDE SEQUENCE [LARGE SCALE GENOMIC DNA]</scope>
    <source>
        <strain evidence="4">DSM 18177</strain>
    </source>
</reference>
<gene>
    <name evidence="3" type="ORF">BARVI_07260</name>
</gene>
<protein>
    <submittedName>
        <fullName evidence="3">Membrane protein</fullName>
    </submittedName>
</protein>
<dbReference type="PANTHER" id="PTHR30469">
    <property type="entry name" value="MULTIDRUG RESISTANCE PROTEIN MDTA"/>
    <property type="match status" value="1"/>
</dbReference>
<evidence type="ECO:0000313" key="3">
    <source>
        <dbReference type="EMBL" id="AHF12593.1"/>
    </source>
</evidence>
<dbReference type="Gene3D" id="2.40.50.100">
    <property type="match status" value="1"/>
</dbReference>
<accession>W0ESR3</accession>
<keyword evidence="1" id="KW-0175">Coiled coil</keyword>
<organism evidence="3 4">
    <name type="scientific">Barnesiella viscericola DSM 18177</name>
    <dbReference type="NCBI Taxonomy" id="880074"/>
    <lineage>
        <taxon>Bacteria</taxon>
        <taxon>Pseudomonadati</taxon>
        <taxon>Bacteroidota</taxon>
        <taxon>Bacteroidia</taxon>
        <taxon>Bacteroidales</taxon>
        <taxon>Barnesiellaceae</taxon>
        <taxon>Barnesiella</taxon>
    </lineage>
</organism>
<dbReference type="RefSeq" id="WP_025278553.1">
    <property type="nucleotide sequence ID" value="NZ_CP007034.1"/>
</dbReference>
<dbReference type="SUPFAM" id="SSF111369">
    <property type="entry name" value="HlyD-like secretion proteins"/>
    <property type="match status" value="1"/>
</dbReference>
<dbReference type="PANTHER" id="PTHR30469:SF33">
    <property type="entry name" value="SLR1207 PROTEIN"/>
    <property type="match status" value="1"/>
</dbReference>
<proteinExistence type="predicted"/>
<dbReference type="PROSITE" id="PS51257">
    <property type="entry name" value="PROKAR_LIPOPROTEIN"/>
    <property type="match status" value="1"/>
</dbReference>
<dbReference type="Pfam" id="PF25973">
    <property type="entry name" value="BSH_CzcB"/>
    <property type="match status" value="1"/>
</dbReference>